<dbReference type="InterPro" id="IPR035994">
    <property type="entry name" value="Nucleoside_phosphorylase_sf"/>
</dbReference>
<dbReference type="STRING" id="1220924.W2S7P9"/>
<dbReference type="VEuPathDB" id="FungiDB:HMPREF1541_10938"/>
<dbReference type="InterPro" id="IPR053137">
    <property type="entry name" value="NLR-like"/>
</dbReference>
<dbReference type="Gene3D" id="3.40.50.1580">
    <property type="entry name" value="Nucleoside phosphorylase domain"/>
    <property type="match status" value="1"/>
</dbReference>
<dbReference type="PANTHER" id="PTHR46082">
    <property type="entry name" value="ATP/GTP-BINDING PROTEIN-RELATED"/>
    <property type="match status" value="1"/>
</dbReference>
<evidence type="ECO:0000313" key="2">
    <source>
        <dbReference type="Proteomes" id="UP000030752"/>
    </source>
</evidence>
<dbReference type="HOGENOM" id="CLU_3087170_0_0_1"/>
<dbReference type="EMBL" id="KB822716">
    <property type="protein sequence ID" value="ETN44073.1"/>
    <property type="molecule type" value="Genomic_DNA"/>
</dbReference>
<sequence>MSSLTVQDYHIGWICALDTEFTAAMAMLDEEHPIIAGQDKQDHNSYVLGRIH</sequence>
<dbReference type="GeneID" id="19978277"/>
<evidence type="ECO:0000313" key="1">
    <source>
        <dbReference type="EMBL" id="ETN44073.1"/>
    </source>
</evidence>
<dbReference type="GO" id="GO:0009116">
    <property type="term" value="P:nucleoside metabolic process"/>
    <property type="evidence" value="ECO:0007669"/>
    <property type="project" value="InterPro"/>
</dbReference>
<dbReference type="RefSeq" id="XP_008713829.1">
    <property type="nucleotide sequence ID" value="XM_008715607.1"/>
</dbReference>
<dbReference type="GO" id="GO:0003824">
    <property type="term" value="F:catalytic activity"/>
    <property type="evidence" value="ECO:0007669"/>
    <property type="project" value="InterPro"/>
</dbReference>
<organism evidence="1 2">
    <name type="scientific">Cyphellophora europaea (strain CBS 101466)</name>
    <name type="common">Phialophora europaea</name>
    <dbReference type="NCBI Taxonomy" id="1220924"/>
    <lineage>
        <taxon>Eukaryota</taxon>
        <taxon>Fungi</taxon>
        <taxon>Dikarya</taxon>
        <taxon>Ascomycota</taxon>
        <taxon>Pezizomycotina</taxon>
        <taxon>Eurotiomycetes</taxon>
        <taxon>Chaetothyriomycetidae</taxon>
        <taxon>Chaetothyriales</taxon>
        <taxon>Cyphellophoraceae</taxon>
        <taxon>Cyphellophora</taxon>
    </lineage>
</organism>
<dbReference type="InParanoid" id="W2S7P9"/>
<name>W2S7P9_CYPE1</name>
<proteinExistence type="predicted"/>
<dbReference type="Proteomes" id="UP000030752">
    <property type="component" value="Unassembled WGS sequence"/>
</dbReference>
<protein>
    <submittedName>
        <fullName evidence="1">Uncharacterized protein</fullName>
    </submittedName>
</protein>
<gene>
    <name evidence="1" type="ORF">HMPREF1541_10938</name>
</gene>
<reference evidence="1 2" key="1">
    <citation type="submission" date="2013-03" db="EMBL/GenBank/DDBJ databases">
        <title>The Genome Sequence of Phialophora europaea CBS 101466.</title>
        <authorList>
            <consortium name="The Broad Institute Genomics Platform"/>
            <person name="Cuomo C."/>
            <person name="de Hoog S."/>
            <person name="Gorbushina A."/>
            <person name="Walker B."/>
            <person name="Young S.K."/>
            <person name="Zeng Q."/>
            <person name="Gargeya S."/>
            <person name="Fitzgerald M."/>
            <person name="Haas B."/>
            <person name="Abouelleil A."/>
            <person name="Allen A.W."/>
            <person name="Alvarado L."/>
            <person name="Arachchi H.M."/>
            <person name="Berlin A.M."/>
            <person name="Chapman S.B."/>
            <person name="Gainer-Dewar J."/>
            <person name="Goldberg J."/>
            <person name="Griggs A."/>
            <person name="Gujja S."/>
            <person name="Hansen M."/>
            <person name="Howarth C."/>
            <person name="Imamovic A."/>
            <person name="Ireland A."/>
            <person name="Larimer J."/>
            <person name="McCowan C."/>
            <person name="Murphy C."/>
            <person name="Pearson M."/>
            <person name="Poon T.W."/>
            <person name="Priest M."/>
            <person name="Roberts A."/>
            <person name="Saif S."/>
            <person name="Shea T."/>
            <person name="Sisk P."/>
            <person name="Sykes S."/>
            <person name="Wortman J."/>
            <person name="Nusbaum C."/>
            <person name="Birren B."/>
        </authorList>
    </citation>
    <scope>NUCLEOTIDE SEQUENCE [LARGE SCALE GENOMIC DNA]</scope>
    <source>
        <strain evidence="1 2">CBS 101466</strain>
    </source>
</reference>
<dbReference type="PANTHER" id="PTHR46082:SF11">
    <property type="entry name" value="AAA+ ATPASE DOMAIN-CONTAINING PROTEIN-RELATED"/>
    <property type="match status" value="1"/>
</dbReference>
<dbReference type="OrthoDB" id="1577640at2759"/>
<dbReference type="AlphaFoldDB" id="W2S7P9"/>
<accession>W2S7P9</accession>
<keyword evidence="2" id="KW-1185">Reference proteome</keyword>